<dbReference type="Pfam" id="PF02544">
    <property type="entry name" value="Steroid_dh"/>
    <property type="match status" value="1"/>
</dbReference>
<gene>
    <name evidence="8" type="ORF">HK105_204043</name>
</gene>
<comment type="subcellular location">
    <subcellularLocation>
        <location evidence="1">Endomembrane system</location>
        <topology evidence="1">Multi-pass membrane protein</topology>
    </subcellularLocation>
</comment>
<keyword evidence="6" id="KW-0732">Signal</keyword>
<protein>
    <recommendedName>
        <fullName evidence="7">3-oxo-5-alpha-steroid 4-dehydrogenase C-terminal domain-containing protein</fullName>
    </recommendedName>
</protein>
<dbReference type="InterPro" id="IPR039698">
    <property type="entry name" value="Dfg10/SRD5A3"/>
</dbReference>
<evidence type="ECO:0000256" key="3">
    <source>
        <dbReference type="ARBA" id="ARBA00022989"/>
    </source>
</evidence>
<feature type="transmembrane region" description="Helical" evidence="5">
    <location>
        <begin position="267"/>
        <end position="284"/>
    </location>
</feature>
<evidence type="ECO:0000313" key="8">
    <source>
        <dbReference type="EMBL" id="KAL2916287.1"/>
    </source>
</evidence>
<evidence type="ECO:0000256" key="1">
    <source>
        <dbReference type="ARBA" id="ARBA00004127"/>
    </source>
</evidence>
<evidence type="ECO:0000259" key="7">
    <source>
        <dbReference type="Pfam" id="PF02544"/>
    </source>
</evidence>
<comment type="caution">
    <text evidence="8">The sequence shown here is derived from an EMBL/GenBank/DDBJ whole genome shotgun (WGS) entry which is preliminary data.</text>
</comment>
<feature type="signal peptide" evidence="6">
    <location>
        <begin position="1"/>
        <end position="18"/>
    </location>
</feature>
<keyword evidence="3 5" id="KW-1133">Transmembrane helix</keyword>
<dbReference type="Proteomes" id="UP001527925">
    <property type="component" value="Unassembled WGS sequence"/>
</dbReference>
<evidence type="ECO:0000256" key="5">
    <source>
        <dbReference type="SAM" id="Phobius"/>
    </source>
</evidence>
<dbReference type="PROSITE" id="PS50244">
    <property type="entry name" value="S5A_REDUCTASE"/>
    <property type="match status" value="1"/>
</dbReference>
<evidence type="ECO:0000256" key="6">
    <source>
        <dbReference type="SAM" id="SignalP"/>
    </source>
</evidence>
<reference evidence="8 9" key="1">
    <citation type="submission" date="2023-09" db="EMBL/GenBank/DDBJ databases">
        <title>Pangenome analysis of Batrachochytrium dendrobatidis and related Chytrids.</title>
        <authorList>
            <person name="Yacoub M.N."/>
            <person name="Stajich J.E."/>
            <person name="James T.Y."/>
        </authorList>
    </citation>
    <scope>NUCLEOTIDE SEQUENCE [LARGE SCALE GENOMIC DNA]</scope>
    <source>
        <strain evidence="8 9">JEL0888</strain>
    </source>
</reference>
<sequence length="311" mass="33283">MLADTLALLVWPMRGAFAAAIAVGAASKAVPAIADSLLASGKTYRRPRTQTGETTSTAHSTSLWKQALAALEAASVPKAWFEHFYLLGAAWNALLGACLLAMQATGAAAVPAHLWLVWTMIETQLVRRVVECRMWPSAGSRMNVMYYLVGVFFYIGMPPTLLIEGAAAAAAHRPAAAHPAAVAVAVAQFVVGSVVQNRVHAQLASMRRKLGSGTAAAAAETRDAAQPPKLKYPLPTGPLFALVACPHYTSEIVIYLSFFGLSGFSDLSAAIVAVFVATGLFLTADQQYNWYMRMYPKDAPPGWKRIIPFVF</sequence>
<proteinExistence type="predicted"/>
<feature type="transmembrane region" description="Helical" evidence="5">
    <location>
        <begin position="239"/>
        <end position="261"/>
    </location>
</feature>
<name>A0ABR4N9V8_9FUNG</name>
<feature type="chain" id="PRO_5045163503" description="3-oxo-5-alpha-steroid 4-dehydrogenase C-terminal domain-containing protein" evidence="6">
    <location>
        <begin position="19"/>
        <end position="311"/>
    </location>
</feature>
<dbReference type="PANTHER" id="PTHR14624:SF0">
    <property type="entry name" value="POLYPRENOL REDUCTASE"/>
    <property type="match status" value="1"/>
</dbReference>
<feature type="domain" description="3-oxo-5-alpha-steroid 4-dehydrogenase C-terminal" evidence="7">
    <location>
        <begin position="223"/>
        <end position="311"/>
    </location>
</feature>
<keyword evidence="9" id="KW-1185">Reference proteome</keyword>
<organism evidence="8 9">
    <name type="scientific">Polyrhizophydium stewartii</name>
    <dbReference type="NCBI Taxonomy" id="2732419"/>
    <lineage>
        <taxon>Eukaryota</taxon>
        <taxon>Fungi</taxon>
        <taxon>Fungi incertae sedis</taxon>
        <taxon>Chytridiomycota</taxon>
        <taxon>Chytridiomycota incertae sedis</taxon>
        <taxon>Chytridiomycetes</taxon>
        <taxon>Rhizophydiales</taxon>
        <taxon>Rhizophydiales incertae sedis</taxon>
        <taxon>Polyrhizophydium</taxon>
    </lineage>
</organism>
<accession>A0ABR4N9V8</accession>
<evidence type="ECO:0000256" key="2">
    <source>
        <dbReference type="ARBA" id="ARBA00022692"/>
    </source>
</evidence>
<dbReference type="PANTHER" id="PTHR14624">
    <property type="entry name" value="DFG10 PROTEIN"/>
    <property type="match status" value="1"/>
</dbReference>
<feature type="transmembrane region" description="Helical" evidence="5">
    <location>
        <begin position="144"/>
        <end position="163"/>
    </location>
</feature>
<feature type="transmembrane region" description="Helical" evidence="5">
    <location>
        <begin position="93"/>
        <end position="118"/>
    </location>
</feature>
<evidence type="ECO:0000256" key="4">
    <source>
        <dbReference type="ARBA" id="ARBA00023136"/>
    </source>
</evidence>
<dbReference type="EMBL" id="JADGIZ020000017">
    <property type="protein sequence ID" value="KAL2916287.1"/>
    <property type="molecule type" value="Genomic_DNA"/>
</dbReference>
<evidence type="ECO:0000313" key="9">
    <source>
        <dbReference type="Proteomes" id="UP001527925"/>
    </source>
</evidence>
<dbReference type="InterPro" id="IPR001104">
    <property type="entry name" value="3-oxo-5_a-steroid_4-DH_C"/>
</dbReference>
<keyword evidence="4 5" id="KW-0472">Membrane</keyword>
<keyword evidence="2 5" id="KW-0812">Transmembrane</keyword>